<organism evidence="2 3">
    <name type="scientific">Armadillidium nasatum</name>
    <dbReference type="NCBI Taxonomy" id="96803"/>
    <lineage>
        <taxon>Eukaryota</taxon>
        <taxon>Metazoa</taxon>
        <taxon>Ecdysozoa</taxon>
        <taxon>Arthropoda</taxon>
        <taxon>Crustacea</taxon>
        <taxon>Multicrustacea</taxon>
        <taxon>Malacostraca</taxon>
        <taxon>Eumalacostraca</taxon>
        <taxon>Peracarida</taxon>
        <taxon>Isopoda</taxon>
        <taxon>Oniscidea</taxon>
        <taxon>Crinocheta</taxon>
        <taxon>Armadillidiidae</taxon>
        <taxon>Armadillidium</taxon>
    </lineage>
</organism>
<feature type="compositionally biased region" description="Acidic residues" evidence="1">
    <location>
        <begin position="422"/>
        <end position="439"/>
    </location>
</feature>
<keyword evidence="3" id="KW-1185">Reference proteome</keyword>
<reference evidence="2 3" key="1">
    <citation type="journal article" date="2019" name="PLoS Biol.">
        <title>Sex chromosomes control vertical transmission of feminizing Wolbachia symbionts in an isopod.</title>
        <authorList>
            <person name="Becking T."/>
            <person name="Chebbi M.A."/>
            <person name="Giraud I."/>
            <person name="Moumen B."/>
            <person name="Laverre T."/>
            <person name="Caubet Y."/>
            <person name="Peccoud J."/>
            <person name="Gilbert C."/>
            <person name="Cordaux R."/>
        </authorList>
    </citation>
    <scope>NUCLEOTIDE SEQUENCE [LARGE SCALE GENOMIC DNA]</scope>
    <source>
        <strain evidence="2">ANa2</strain>
        <tissue evidence="2">Whole body excluding digestive tract and cuticle</tissue>
    </source>
</reference>
<feature type="compositionally biased region" description="Basic and acidic residues" evidence="1">
    <location>
        <begin position="318"/>
        <end position="349"/>
    </location>
</feature>
<protein>
    <submittedName>
        <fullName evidence="2">Uncharacterized protein</fullName>
    </submittedName>
</protein>
<feature type="region of interest" description="Disordered" evidence="1">
    <location>
        <begin position="183"/>
        <end position="224"/>
    </location>
</feature>
<feature type="compositionally biased region" description="Basic and acidic residues" evidence="1">
    <location>
        <begin position="364"/>
        <end position="390"/>
    </location>
</feature>
<accession>A0A5N5STG3</accession>
<feature type="compositionally biased region" description="Basic and acidic residues" evidence="1">
    <location>
        <begin position="440"/>
        <end position="478"/>
    </location>
</feature>
<gene>
    <name evidence="2" type="ORF">Anas_02337</name>
</gene>
<feature type="compositionally biased region" description="Basic and acidic residues" evidence="1">
    <location>
        <begin position="288"/>
        <end position="298"/>
    </location>
</feature>
<feature type="compositionally biased region" description="Low complexity" evidence="1">
    <location>
        <begin position="299"/>
        <end position="317"/>
    </location>
</feature>
<feature type="region of interest" description="Disordered" evidence="1">
    <location>
        <begin position="1"/>
        <end position="22"/>
    </location>
</feature>
<name>A0A5N5STG3_9CRUS</name>
<dbReference type="Proteomes" id="UP000326759">
    <property type="component" value="Unassembled WGS sequence"/>
</dbReference>
<proteinExistence type="predicted"/>
<evidence type="ECO:0000256" key="1">
    <source>
        <dbReference type="SAM" id="MobiDB-lite"/>
    </source>
</evidence>
<feature type="region of interest" description="Disordered" evidence="1">
    <location>
        <begin position="287"/>
        <end position="478"/>
    </location>
</feature>
<dbReference type="EMBL" id="SEYY01020193">
    <property type="protein sequence ID" value="KAB7497501.1"/>
    <property type="molecule type" value="Genomic_DNA"/>
</dbReference>
<sequence>MGQQINVKSKSEGENEDTPENFTLYAEKSPRKKKFVTNLDDYPKFIKLVKSPVPGRRHGALIHEPLPPHLIPQQMSMSYPSSGSFHVLQPQQINRFSNQQSPRVAYVDWVPQHRIPNYNSHPNNDLRNNLYKSYSYDGYSQNLAHIPLVRRNSQYFIASSPQGYLVNDKNFYSRNTHDDRVLVGNRGVSNSSQNLGPSQVNSIPASQHSTASSNRSTQSGSEFYYPKEMDVETVERFRDANGTLIRLVKPIGSSTRIFNKANAPQMFMIVDQPNDYVTHAYSSPGRFVSDEREEDRISNRSNNSEENSIRRSNNSEENSIRRSTNSEERSSNREENSIRRSRNSEENSIRRSNNSEVNSIRKRSNIEERSSNNEENRSSSRRSNNGEEFRRSRRSNHSQEREDIPEADEGHQEEKEEHEVVKEEEEEVKIEEETGEELEKEEKSPKVERESIKKKGDKSESLKLKKEMSKTDFKREKRASYKDKIAMAQEVDVS</sequence>
<dbReference type="AlphaFoldDB" id="A0A5N5STG3"/>
<comment type="caution">
    <text evidence="2">The sequence shown here is derived from an EMBL/GenBank/DDBJ whole genome shotgun (WGS) entry which is preliminary data.</text>
</comment>
<evidence type="ECO:0000313" key="3">
    <source>
        <dbReference type="Proteomes" id="UP000326759"/>
    </source>
</evidence>
<evidence type="ECO:0000313" key="2">
    <source>
        <dbReference type="EMBL" id="KAB7497501.1"/>
    </source>
</evidence>
<feature type="compositionally biased region" description="Basic and acidic residues" evidence="1">
    <location>
        <begin position="397"/>
        <end position="421"/>
    </location>
</feature>
<feature type="compositionally biased region" description="Polar residues" evidence="1">
    <location>
        <begin position="187"/>
        <end position="221"/>
    </location>
</feature>